<name>A0A9E6RD42_9HYPH</name>
<keyword evidence="2" id="KW-1185">Reference proteome</keyword>
<dbReference type="AlphaFoldDB" id="A0A9E6RD42"/>
<sequence>MLDRADPPLSEADVAAMKLLLAERALEIRNRQLLLDLEARGFVRQSIEGWSVTIAGHLAYLKALANSL</sequence>
<dbReference type="RefSeq" id="WP_261404332.1">
    <property type="nucleotide sequence ID" value="NZ_CP081869.1"/>
</dbReference>
<protein>
    <submittedName>
        <fullName evidence="1">Uncharacterized protein</fullName>
    </submittedName>
</protein>
<evidence type="ECO:0000313" key="2">
    <source>
        <dbReference type="Proteomes" id="UP000825701"/>
    </source>
</evidence>
<evidence type="ECO:0000313" key="1">
    <source>
        <dbReference type="EMBL" id="QZO01104.1"/>
    </source>
</evidence>
<organism evidence="1 2">
    <name type="scientific">Chenggangzhangella methanolivorans</name>
    <dbReference type="NCBI Taxonomy" id="1437009"/>
    <lineage>
        <taxon>Bacteria</taxon>
        <taxon>Pseudomonadati</taxon>
        <taxon>Pseudomonadota</taxon>
        <taxon>Alphaproteobacteria</taxon>
        <taxon>Hyphomicrobiales</taxon>
        <taxon>Methylopilaceae</taxon>
        <taxon>Chenggangzhangella</taxon>
    </lineage>
</organism>
<proteinExistence type="predicted"/>
<accession>A0A9E6RD42</accession>
<dbReference type="Proteomes" id="UP000825701">
    <property type="component" value="Chromosome"/>
</dbReference>
<dbReference type="KEGG" id="cmet:K6K41_05895"/>
<gene>
    <name evidence="1" type="ORF">K6K41_05895</name>
</gene>
<dbReference type="EMBL" id="CP081869">
    <property type="protein sequence ID" value="QZO01104.1"/>
    <property type="molecule type" value="Genomic_DNA"/>
</dbReference>
<reference evidence="1" key="1">
    <citation type="submission" date="2021-08" db="EMBL/GenBank/DDBJ databases">
        <authorList>
            <person name="Zhang H."/>
            <person name="Xu M."/>
            <person name="Yu Z."/>
            <person name="Yang L."/>
            <person name="Cai Y."/>
        </authorList>
    </citation>
    <scope>NUCLEOTIDE SEQUENCE</scope>
    <source>
        <strain evidence="1">CHL1</strain>
    </source>
</reference>